<keyword evidence="2" id="KW-1185">Reference proteome</keyword>
<sequence length="111" mass="12573">MRGAVASRRRMEVRMAGIEGEPAEVRIPRAALDAMAAALSVRTAAMRTWPDGIDWMYPMGTWEQPHLEFALMPGGEEVWLRMSTDRSSVAVWTIQQWWEFTKELPEATPPG</sequence>
<geneLocation type="plasmid" evidence="1 2">
    <name>pSCL4</name>
</geneLocation>
<reference evidence="1 2" key="1">
    <citation type="journal article" date="2010" name="Genome Biol. Evol.">
        <title>The sequence of a 1.8-mb bacterial linear plasmid reveals a rich evolutionary reservoir of secondary metabolic pathways.</title>
        <authorList>
            <person name="Medema M.H."/>
            <person name="Trefzer A."/>
            <person name="Kovalchuk A."/>
            <person name="van den Berg M."/>
            <person name="Mueller U."/>
            <person name="Heijne W."/>
            <person name="Wu L."/>
            <person name="Alam M.T."/>
            <person name="Ronning C.M."/>
            <person name="Nierman W.C."/>
            <person name="Bovenberg R.A.L."/>
            <person name="Breitling R."/>
            <person name="Takano E."/>
        </authorList>
    </citation>
    <scope>NUCLEOTIDE SEQUENCE [LARGE SCALE GENOMIC DNA]</scope>
    <source>
        <strain evidence="2">ATCC 27064 / DSM 738 / JCM 4710 / NBRC 13307 / NCIMB 12785 / NRRL 3585 / VKM Ac-602</strain>
        <plasmid evidence="1">pSCL4</plasmid>
    </source>
</reference>
<keyword evidence="1" id="KW-0614">Plasmid</keyword>
<name>B5GRH3_STRCL</name>
<dbReference type="Proteomes" id="UP000002357">
    <property type="component" value="Plasmid pSCL4"/>
</dbReference>
<proteinExistence type="predicted"/>
<gene>
    <name evidence="1" type="ORF">SCLAV_p0533</name>
</gene>
<dbReference type="OrthoDB" id="4245698at2"/>
<protein>
    <submittedName>
        <fullName evidence="1">Uncharacterized protein</fullName>
    </submittedName>
</protein>
<dbReference type="EMBL" id="CM000914">
    <property type="protein sequence ID" value="EFG04022.2"/>
    <property type="molecule type" value="Genomic_DNA"/>
</dbReference>
<dbReference type="eggNOG" id="ENOG50329YT">
    <property type="taxonomic scope" value="Bacteria"/>
</dbReference>
<dbReference type="AlphaFoldDB" id="B5GRH3"/>
<evidence type="ECO:0000313" key="2">
    <source>
        <dbReference type="Proteomes" id="UP000002357"/>
    </source>
</evidence>
<evidence type="ECO:0000313" key="1">
    <source>
        <dbReference type="EMBL" id="EFG04022.2"/>
    </source>
</evidence>
<accession>B5GRH3</accession>
<organism evidence="1 2">
    <name type="scientific">Streptomyces clavuligerus</name>
    <dbReference type="NCBI Taxonomy" id="1901"/>
    <lineage>
        <taxon>Bacteria</taxon>
        <taxon>Bacillati</taxon>
        <taxon>Actinomycetota</taxon>
        <taxon>Actinomycetes</taxon>
        <taxon>Kitasatosporales</taxon>
        <taxon>Streptomycetaceae</taxon>
        <taxon>Streptomyces</taxon>
    </lineage>
</organism>